<keyword evidence="2" id="KW-0547">Nucleotide-binding</keyword>
<feature type="coiled-coil region" evidence="6">
    <location>
        <begin position="294"/>
        <end position="321"/>
    </location>
</feature>
<accession>A0A084EG09</accession>
<dbReference type="SUPFAM" id="SSF52540">
    <property type="entry name" value="P-loop containing nucleoside triphosphate hydrolases"/>
    <property type="match status" value="1"/>
</dbReference>
<dbReference type="eggNOG" id="COG3451">
    <property type="taxonomic scope" value="Bacteria"/>
</dbReference>
<dbReference type="Proteomes" id="UP000028534">
    <property type="component" value="Unassembled WGS sequence"/>
</dbReference>
<reference evidence="9 10" key="1">
    <citation type="submission" date="2014-03" db="EMBL/GenBank/DDBJ databases">
        <title>Genome sequence of Sphingobium yanoikuyae B1.</title>
        <authorList>
            <person name="Gan H.M."/>
            <person name="Gan H.Y."/>
            <person name="Savka M.A."/>
        </authorList>
    </citation>
    <scope>NUCLEOTIDE SEQUENCE [LARGE SCALE GENOMIC DNA]</scope>
    <source>
        <strain evidence="9 10">B1</strain>
    </source>
</reference>
<comment type="similarity">
    <text evidence="1">Belongs to the TrbE/VirB4 family.</text>
</comment>
<keyword evidence="4" id="KW-0843">Virulence</keyword>
<evidence type="ECO:0000313" key="10">
    <source>
        <dbReference type="Proteomes" id="UP000028534"/>
    </source>
</evidence>
<proteinExistence type="inferred from homology"/>
<dbReference type="AlphaFoldDB" id="A0A084EG09"/>
<dbReference type="Gene3D" id="3.40.50.300">
    <property type="entry name" value="P-loop containing nucleotide triphosphate hydrolases"/>
    <property type="match status" value="1"/>
</dbReference>
<evidence type="ECO:0000256" key="1">
    <source>
        <dbReference type="ARBA" id="ARBA00006512"/>
    </source>
</evidence>
<dbReference type="InterPro" id="IPR027417">
    <property type="entry name" value="P-loop_NTPase"/>
</dbReference>
<dbReference type="Pfam" id="PF19044">
    <property type="entry name" value="P-loop_TraG"/>
    <property type="match status" value="1"/>
</dbReference>
<name>A0A084EG09_SPHYA</name>
<evidence type="ECO:0000256" key="3">
    <source>
        <dbReference type="ARBA" id="ARBA00022840"/>
    </source>
</evidence>
<dbReference type="InterPro" id="IPR018145">
    <property type="entry name" value="CagE_TrbE_VirB_cntrl_dom"/>
</dbReference>
<dbReference type="Gene3D" id="1.10.8.730">
    <property type="match status" value="1"/>
</dbReference>
<dbReference type="PANTHER" id="PTHR30121:SF12">
    <property type="entry name" value="TYPE IV SECRETION SYSTEM PROTEIN CAGE"/>
    <property type="match status" value="1"/>
</dbReference>
<evidence type="ECO:0000256" key="4">
    <source>
        <dbReference type="ARBA" id="ARBA00023026"/>
    </source>
</evidence>
<sequence>MQLLPRLTDDPRIITREKPAGSHLPYARHVDNITLETRDGLLMQTIRLDGLMFETADTDELNYRAALRDAMLQAIGNSRFALYHHVVRRRAEVALDARFPDAFSARLDQRWRERLATKRMYVNDLFLTLVRRPSQGQVGILDRLRALASAGAIDRDARLAAEKRTLDAASEALLASLGSYRPRFLSVYDSGRGFRSEPLEFLAHLYNGDMRPMVLPHGDLGDHLPFRRVSFGQNAFELAATGELDRSFGAMVSIKDYPNQTMPGMFDELQRMPFEITMTQSFAFVERGSALGRMNLALRRMRSTEDEAVSLRDELANAKDDVAAGRAGFGEHHTTIMIRADNLEALDAQIAEVSAVMADLGIVAVREDIALEPAFWAQFPGNFRYIARRGLISTANFAGLASLHNFPLGQARNNHWGDAVTLLETTAAGPYFFNFHHNDLGNFTVIGPSGSGKTVVLNFLLAQARKFAPRIVFFDKDRGAELFIRAIGGQYDRLHPGAESGLNPLQIADTAPNRQFLIDWLALLAGGVDVTEQEMIKAAIDANFAQPLRHRRLRHIVELFRGQARPHAGDLYARMRPWWGDGEHAWLFDNESDRTDIEATTVGFDMTALLDDPTVRTPALLYFFHRVEERLDGTPSIIIVDEGWKALDDAVFVRRIKDWEKTIRKRNGIVGFATQSAQDALESSIASAIVEQAATQIFMINPKARVQDYVDGFGLTPHEFDLVRTLPDNSHCFLIKHGNDSVVARLNLSGEKDLLTILSGREASVRLFDQIVAETGTEPDAWMQSLLERL</sequence>
<dbReference type="RefSeq" id="WP_037521644.1">
    <property type="nucleotide sequence ID" value="NZ_JGVR01000026.1"/>
</dbReference>
<dbReference type="InterPro" id="IPR051162">
    <property type="entry name" value="T4SS_component"/>
</dbReference>
<evidence type="ECO:0000256" key="5">
    <source>
        <dbReference type="ARBA" id="ARBA00023635"/>
    </source>
</evidence>
<evidence type="ECO:0000313" key="9">
    <source>
        <dbReference type="EMBL" id="KEZ16901.1"/>
    </source>
</evidence>
<dbReference type="Pfam" id="PF03135">
    <property type="entry name" value="CagE_TrbE_VirB"/>
    <property type="match status" value="1"/>
</dbReference>
<evidence type="ECO:0000259" key="7">
    <source>
        <dbReference type="Pfam" id="PF03135"/>
    </source>
</evidence>
<dbReference type="GO" id="GO:0005524">
    <property type="term" value="F:ATP binding"/>
    <property type="evidence" value="ECO:0007669"/>
    <property type="project" value="UniProtKB-KW"/>
</dbReference>
<gene>
    <name evidence="9" type="ORF">CP98_03873</name>
</gene>
<evidence type="ECO:0000256" key="6">
    <source>
        <dbReference type="SAM" id="Coils"/>
    </source>
</evidence>
<feature type="domain" description="TraG P-loop" evidence="8">
    <location>
        <begin position="572"/>
        <end position="716"/>
    </location>
</feature>
<dbReference type="InterPro" id="IPR043964">
    <property type="entry name" value="P-loop_TraG"/>
</dbReference>
<dbReference type="PATRIC" id="fig|13690.10.peg.3978"/>
<feature type="domain" description="CagE TrbE VirB component of type IV transporter system central" evidence="7">
    <location>
        <begin position="185"/>
        <end position="388"/>
    </location>
</feature>
<comment type="caution">
    <text evidence="9">The sequence shown here is derived from an EMBL/GenBank/DDBJ whole genome shotgun (WGS) entry which is preliminary data.</text>
</comment>
<protein>
    <recommendedName>
        <fullName evidence="5">Type IV secretion system protein virB4</fullName>
    </recommendedName>
</protein>
<organism evidence="9 10">
    <name type="scientific">Sphingobium yanoikuyae</name>
    <name type="common">Sphingomonas yanoikuyae</name>
    <dbReference type="NCBI Taxonomy" id="13690"/>
    <lineage>
        <taxon>Bacteria</taxon>
        <taxon>Pseudomonadati</taxon>
        <taxon>Pseudomonadota</taxon>
        <taxon>Alphaproteobacteria</taxon>
        <taxon>Sphingomonadales</taxon>
        <taxon>Sphingomonadaceae</taxon>
        <taxon>Sphingobium</taxon>
    </lineage>
</organism>
<dbReference type="NCBIfam" id="TIGR00929">
    <property type="entry name" value="VirB4_CagE"/>
    <property type="match status" value="1"/>
</dbReference>
<evidence type="ECO:0000256" key="2">
    <source>
        <dbReference type="ARBA" id="ARBA00022741"/>
    </source>
</evidence>
<evidence type="ECO:0000259" key="8">
    <source>
        <dbReference type="Pfam" id="PF19044"/>
    </source>
</evidence>
<keyword evidence="6" id="KW-0175">Coiled coil</keyword>
<dbReference type="PANTHER" id="PTHR30121">
    <property type="entry name" value="UNCHARACTERIZED PROTEIN YJGR-RELATED"/>
    <property type="match status" value="1"/>
</dbReference>
<keyword evidence="3" id="KW-0067">ATP-binding</keyword>
<dbReference type="EMBL" id="JGVR01000026">
    <property type="protein sequence ID" value="KEZ16901.1"/>
    <property type="molecule type" value="Genomic_DNA"/>
</dbReference>
<dbReference type="InterPro" id="IPR004346">
    <property type="entry name" value="CagE_TrbE_VirB"/>
</dbReference>